<evidence type="ECO:0000313" key="2">
    <source>
        <dbReference type="Proteomes" id="UP000230843"/>
    </source>
</evidence>
<dbReference type="Proteomes" id="UP000230843">
    <property type="component" value="Unassembled WGS sequence"/>
</dbReference>
<proteinExistence type="predicted"/>
<comment type="caution">
    <text evidence="1">The sequence shown here is derived from an EMBL/GenBank/DDBJ whole genome shotgun (WGS) entry which is preliminary data.</text>
</comment>
<accession>A0A2M7Z678</accession>
<protein>
    <submittedName>
        <fullName evidence="1">Uncharacterized protein</fullName>
    </submittedName>
</protein>
<evidence type="ECO:0000313" key="1">
    <source>
        <dbReference type="EMBL" id="PJA89627.1"/>
    </source>
</evidence>
<sequence>MTKHNLGYVIIKKICKLLHKKEFVEGSLTYDIAQKCGYKNLEELVSEIRRIAIDEHDTSIDLKENEFDVFKVDPLIYYEVYPTEKIDKSKPGRRK</sequence>
<dbReference type="AlphaFoldDB" id="A0A2M7Z678"/>
<organism evidence="1 2">
    <name type="scientific">Candidatus Magasanikbacteria bacterium CG_4_9_14_3_um_filter_32_9</name>
    <dbReference type="NCBI Taxonomy" id="1974644"/>
    <lineage>
        <taxon>Bacteria</taxon>
        <taxon>Candidatus Magasanikiibacteriota</taxon>
    </lineage>
</organism>
<gene>
    <name evidence="1" type="ORF">CO137_03300</name>
</gene>
<dbReference type="EMBL" id="PFVJ01000070">
    <property type="protein sequence ID" value="PJA89627.1"/>
    <property type="molecule type" value="Genomic_DNA"/>
</dbReference>
<reference evidence="2" key="1">
    <citation type="submission" date="2017-09" db="EMBL/GenBank/DDBJ databases">
        <title>Depth-based differentiation of microbial function through sediment-hosted aquifers and enrichment of novel symbionts in the deep terrestrial subsurface.</title>
        <authorList>
            <person name="Probst A.J."/>
            <person name="Ladd B."/>
            <person name="Jarett J.K."/>
            <person name="Geller-Mcgrath D.E."/>
            <person name="Sieber C.M.K."/>
            <person name="Emerson J.B."/>
            <person name="Anantharaman K."/>
            <person name="Thomas B.C."/>
            <person name="Malmstrom R."/>
            <person name="Stieglmeier M."/>
            <person name="Klingl A."/>
            <person name="Woyke T."/>
            <person name="Ryan C.M."/>
            <person name="Banfield J.F."/>
        </authorList>
    </citation>
    <scope>NUCLEOTIDE SEQUENCE [LARGE SCALE GENOMIC DNA]</scope>
</reference>
<name>A0A2M7Z678_9BACT</name>